<evidence type="ECO:0000313" key="3">
    <source>
        <dbReference type="Proteomes" id="UP001372834"/>
    </source>
</evidence>
<sequence length="117" mass="13716">MTKHENFRKQNKCKSKARQKNGTLWKEAGETERCRKKGFCDGIRLSLGEKQLLDATQRDAEEAEPDEKVQFLRKGVTERYNNSRMKDNHLSLVQGIDPPRVETSSFVHFPDIWTRHE</sequence>
<organism evidence="2 3">
    <name type="scientific">Polyplax serrata</name>
    <name type="common">Common mouse louse</name>
    <dbReference type="NCBI Taxonomy" id="468196"/>
    <lineage>
        <taxon>Eukaryota</taxon>
        <taxon>Metazoa</taxon>
        <taxon>Ecdysozoa</taxon>
        <taxon>Arthropoda</taxon>
        <taxon>Hexapoda</taxon>
        <taxon>Insecta</taxon>
        <taxon>Pterygota</taxon>
        <taxon>Neoptera</taxon>
        <taxon>Paraneoptera</taxon>
        <taxon>Psocodea</taxon>
        <taxon>Troctomorpha</taxon>
        <taxon>Phthiraptera</taxon>
        <taxon>Anoplura</taxon>
        <taxon>Polyplacidae</taxon>
        <taxon>Polyplax</taxon>
    </lineage>
</organism>
<protein>
    <submittedName>
        <fullName evidence="2">Uncharacterized protein</fullName>
    </submittedName>
</protein>
<comment type="caution">
    <text evidence="2">The sequence shown here is derived from an EMBL/GenBank/DDBJ whole genome shotgun (WGS) entry which is preliminary data.</text>
</comment>
<feature type="compositionally biased region" description="Basic residues" evidence="1">
    <location>
        <begin position="9"/>
        <end position="19"/>
    </location>
</feature>
<reference evidence="2 3" key="1">
    <citation type="submission" date="2023-10" db="EMBL/GenBank/DDBJ databases">
        <title>Genomes of two closely related lineages of the louse Polyplax serrata with different host specificities.</title>
        <authorList>
            <person name="Martinu J."/>
            <person name="Tarabai H."/>
            <person name="Stefka J."/>
            <person name="Hypsa V."/>
        </authorList>
    </citation>
    <scope>NUCLEOTIDE SEQUENCE [LARGE SCALE GENOMIC DNA]</scope>
    <source>
        <strain evidence="2">HR10_N</strain>
    </source>
</reference>
<gene>
    <name evidence="2" type="ORF">RUM43_010000</name>
</gene>
<dbReference type="Proteomes" id="UP001372834">
    <property type="component" value="Unassembled WGS sequence"/>
</dbReference>
<dbReference type="EMBL" id="JAWJWE010000004">
    <property type="protein sequence ID" value="KAK6636340.1"/>
    <property type="molecule type" value="Genomic_DNA"/>
</dbReference>
<dbReference type="AlphaFoldDB" id="A0AAN8S9W7"/>
<name>A0AAN8S9W7_POLSC</name>
<evidence type="ECO:0000256" key="1">
    <source>
        <dbReference type="SAM" id="MobiDB-lite"/>
    </source>
</evidence>
<accession>A0AAN8S9W7</accession>
<proteinExistence type="predicted"/>
<feature type="region of interest" description="Disordered" evidence="1">
    <location>
        <begin position="1"/>
        <end position="24"/>
    </location>
</feature>
<evidence type="ECO:0000313" key="2">
    <source>
        <dbReference type="EMBL" id="KAK6636340.1"/>
    </source>
</evidence>